<proteinExistence type="predicted"/>
<protein>
    <submittedName>
        <fullName evidence="2">Uncharacterized protein</fullName>
    </submittedName>
</protein>
<feature type="transmembrane region" description="Helical" evidence="1">
    <location>
        <begin position="133"/>
        <end position="152"/>
    </location>
</feature>
<sequence length="228" mass="25283">MSMEDSATKPLLADHDHDIDVEANLPQQEDHSKAGESQHHALCSRCSSELISTAEPKRLKRNFKLTLRHILLSVGILLSALVFSFLVAQMTEAKRTDFHTVVVTIWTDVTGTTLALLLWLGSHPKFGRTAFQVRALCVLGFSWIALIGGMISQNANGKVCHWAETCGWFNTAHVFSWLLIVVLFSAAYTTYRKALAIHGAELVPIPEPRPTPAWRLASVTDNEGRVKI</sequence>
<name>A0AAD7NK88_9AGAR</name>
<accession>A0AAD7NK88</accession>
<feature type="transmembrane region" description="Helical" evidence="1">
    <location>
        <begin position="172"/>
        <end position="191"/>
    </location>
</feature>
<gene>
    <name evidence="2" type="ORF">B0H16DRAFT_1883273</name>
</gene>
<dbReference type="AlphaFoldDB" id="A0AAD7NK88"/>
<dbReference type="EMBL" id="JARKIB010000026">
    <property type="protein sequence ID" value="KAJ7765281.1"/>
    <property type="molecule type" value="Genomic_DNA"/>
</dbReference>
<organism evidence="2 3">
    <name type="scientific">Mycena metata</name>
    <dbReference type="NCBI Taxonomy" id="1033252"/>
    <lineage>
        <taxon>Eukaryota</taxon>
        <taxon>Fungi</taxon>
        <taxon>Dikarya</taxon>
        <taxon>Basidiomycota</taxon>
        <taxon>Agaricomycotina</taxon>
        <taxon>Agaricomycetes</taxon>
        <taxon>Agaricomycetidae</taxon>
        <taxon>Agaricales</taxon>
        <taxon>Marasmiineae</taxon>
        <taxon>Mycenaceae</taxon>
        <taxon>Mycena</taxon>
    </lineage>
</organism>
<keyword evidence="1" id="KW-1133">Transmembrane helix</keyword>
<dbReference type="Proteomes" id="UP001215598">
    <property type="component" value="Unassembled WGS sequence"/>
</dbReference>
<keyword evidence="3" id="KW-1185">Reference proteome</keyword>
<evidence type="ECO:0000256" key="1">
    <source>
        <dbReference type="SAM" id="Phobius"/>
    </source>
</evidence>
<evidence type="ECO:0000313" key="2">
    <source>
        <dbReference type="EMBL" id="KAJ7765281.1"/>
    </source>
</evidence>
<feature type="transmembrane region" description="Helical" evidence="1">
    <location>
        <begin position="100"/>
        <end position="121"/>
    </location>
</feature>
<evidence type="ECO:0000313" key="3">
    <source>
        <dbReference type="Proteomes" id="UP001215598"/>
    </source>
</evidence>
<keyword evidence="1" id="KW-0812">Transmembrane</keyword>
<keyword evidence="1" id="KW-0472">Membrane</keyword>
<comment type="caution">
    <text evidence="2">The sequence shown here is derived from an EMBL/GenBank/DDBJ whole genome shotgun (WGS) entry which is preliminary data.</text>
</comment>
<reference evidence="2" key="1">
    <citation type="submission" date="2023-03" db="EMBL/GenBank/DDBJ databases">
        <title>Massive genome expansion in bonnet fungi (Mycena s.s.) driven by repeated elements and novel gene families across ecological guilds.</title>
        <authorList>
            <consortium name="Lawrence Berkeley National Laboratory"/>
            <person name="Harder C.B."/>
            <person name="Miyauchi S."/>
            <person name="Viragh M."/>
            <person name="Kuo A."/>
            <person name="Thoen E."/>
            <person name="Andreopoulos B."/>
            <person name="Lu D."/>
            <person name="Skrede I."/>
            <person name="Drula E."/>
            <person name="Henrissat B."/>
            <person name="Morin E."/>
            <person name="Kohler A."/>
            <person name="Barry K."/>
            <person name="LaButti K."/>
            <person name="Morin E."/>
            <person name="Salamov A."/>
            <person name="Lipzen A."/>
            <person name="Mereny Z."/>
            <person name="Hegedus B."/>
            <person name="Baldrian P."/>
            <person name="Stursova M."/>
            <person name="Weitz H."/>
            <person name="Taylor A."/>
            <person name="Grigoriev I.V."/>
            <person name="Nagy L.G."/>
            <person name="Martin F."/>
            <person name="Kauserud H."/>
        </authorList>
    </citation>
    <scope>NUCLEOTIDE SEQUENCE</scope>
    <source>
        <strain evidence="2">CBHHK182m</strain>
    </source>
</reference>
<feature type="transmembrane region" description="Helical" evidence="1">
    <location>
        <begin position="67"/>
        <end position="88"/>
    </location>
</feature>